<dbReference type="AlphaFoldDB" id="A0A9W8HS72"/>
<dbReference type="OrthoDB" id="19092at2759"/>
<feature type="compositionally biased region" description="Polar residues" evidence="1">
    <location>
        <begin position="274"/>
        <end position="283"/>
    </location>
</feature>
<proteinExistence type="predicted"/>
<dbReference type="PANTHER" id="PTHR48125:SF10">
    <property type="entry name" value="OS12G0136300 PROTEIN"/>
    <property type="match status" value="1"/>
</dbReference>
<evidence type="ECO:0000313" key="4">
    <source>
        <dbReference type="Proteomes" id="UP001140094"/>
    </source>
</evidence>
<feature type="compositionally biased region" description="Basic residues" evidence="1">
    <location>
        <begin position="321"/>
        <end position="330"/>
    </location>
</feature>
<dbReference type="InterPro" id="IPR013761">
    <property type="entry name" value="SAM/pointed_sf"/>
</dbReference>
<keyword evidence="4" id="KW-1185">Reference proteome</keyword>
<feature type="compositionally biased region" description="Basic and acidic residues" evidence="1">
    <location>
        <begin position="257"/>
        <end position="270"/>
    </location>
</feature>
<feature type="compositionally biased region" description="Polar residues" evidence="1">
    <location>
        <begin position="1"/>
        <end position="24"/>
    </location>
</feature>
<dbReference type="GO" id="GO:0042802">
    <property type="term" value="F:identical protein binding"/>
    <property type="evidence" value="ECO:0007669"/>
    <property type="project" value="InterPro"/>
</dbReference>
<feature type="compositionally biased region" description="Basic and acidic residues" evidence="1">
    <location>
        <begin position="546"/>
        <end position="568"/>
    </location>
</feature>
<sequence length="568" mass="62547">IKAAPQLQSPLLAQSPSPLQSEPQYQAGGNMMPPIERGKTPDTDNLPLQLLPRQPPVEDMPPPLPPAPSSSAVAAARGPDPSKVRTWTDGTGSYTVEAEFIKLDSDGLVHLHKTNGKTISVALAKFSADDRRYVEGLLGTTTSQAPSKTARQRQQEQVRKTPGRRIINYDWDWFDFFTLKGGVSADNALKYATSFVAERLDDKSIPEITPEYMHTLGVKPDDISRLDHAFRVHSGVASESEAAPAARERPAPVQPKPTREPVREPTREPARSPIASNTTSNNPWGVDSELDRRFGRFRQIESDEAFARKLQQEEEEERRNPRSRRHRHTPHQNTQPEQRRPVDPFTSLDEPNAPSGSRPSTAGPTSGNKQPLNLGSGSRKGPGSVVDPAQLRTAMHRAASPTSNTAASGGARSPGGRTAIDEAFGTVERQSPMAVMQPEPAPPPRARPTVQHIRQASANAMRAASPANAGELTTTRMAAAAASGNTAQVQRLEQQAIAKAQELAAQEARLRQQQENIRKQAQFLQQQQQQLLQMQQSQKVEAQMKQLREERERLEKQRQTDELQKQMA</sequence>
<evidence type="ECO:0000313" key="3">
    <source>
        <dbReference type="EMBL" id="KAJ2793622.1"/>
    </source>
</evidence>
<gene>
    <name evidence="3" type="primary">SLA1_1</name>
    <name evidence="3" type="ORF">H4R20_006487</name>
</gene>
<protein>
    <submittedName>
        <fullName evidence="3">Cytoskeletal protein binding protein</fullName>
    </submittedName>
</protein>
<dbReference type="PANTHER" id="PTHR48125">
    <property type="entry name" value="LP07818P1"/>
    <property type="match status" value="1"/>
</dbReference>
<feature type="region of interest" description="Disordered" evidence="1">
    <location>
        <begin position="532"/>
        <end position="568"/>
    </location>
</feature>
<dbReference type="Gene3D" id="2.30.30.700">
    <property type="entry name" value="SLA1 homology domain 1"/>
    <property type="match status" value="1"/>
</dbReference>
<feature type="compositionally biased region" description="Low complexity" evidence="1">
    <location>
        <begin position="405"/>
        <end position="418"/>
    </location>
</feature>
<dbReference type="EMBL" id="JANBUO010002831">
    <property type="protein sequence ID" value="KAJ2793622.1"/>
    <property type="molecule type" value="Genomic_DNA"/>
</dbReference>
<dbReference type="GO" id="GO:0008092">
    <property type="term" value="F:cytoskeletal protein binding"/>
    <property type="evidence" value="ECO:0007669"/>
    <property type="project" value="InterPro"/>
</dbReference>
<feature type="region of interest" description="Disordered" evidence="1">
    <location>
        <begin position="428"/>
        <end position="447"/>
    </location>
</feature>
<dbReference type="GO" id="GO:0043130">
    <property type="term" value="F:ubiquitin binding"/>
    <property type="evidence" value="ECO:0007669"/>
    <property type="project" value="InterPro"/>
</dbReference>
<dbReference type="GO" id="GO:0030674">
    <property type="term" value="F:protein-macromolecule adaptor activity"/>
    <property type="evidence" value="ECO:0007669"/>
    <property type="project" value="InterPro"/>
</dbReference>
<feature type="region of interest" description="Disordered" evidence="1">
    <location>
        <begin position="1"/>
        <end position="88"/>
    </location>
</feature>
<feature type="compositionally biased region" description="Pro residues" evidence="1">
    <location>
        <begin position="53"/>
        <end position="68"/>
    </location>
</feature>
<feature type="region of interest" description="Disordered" evidence="1">
    <location>
        <begin position="235"/>
        <end position="288"/>
    </location>
</feature>
<dbReference type="Proteomes" id="UP001140094">
    <property type="component" value="Unassembled WGS sequence"/>
</dbReference>
<feature type="non-terminal residue" evidence="3">
    <location>
        <position position="568"/>
    </location>
</feature>
<feature type="compositionally biased region" description="Basic and acidic residues" evidence="1">
    <location>
        <begin position="309"/>
        <end position="320"/>
    </location>
</feature>
<dbReference type="Pfam" id="PF03983">
    <property type="entry name" value="SHD1"/>
    <property type="match status" value="1"/>
</dbReference>
<name>A0A9W8HS72_9FUNG</name>
<organism evidence="3 4">
    <name type="scientific">Coemansia guatemalensis</name>
    <dbReference type="NCBI Taxonomy" id="2761395"/>
    <lineage>
        <taxon>Eukaryota</taxon>
        <taxon>Fungi</taxon>
        <taxon>Fungi incertae sedis</taxon>
        <taxon>Zoopagomycota</taxon>
        <taxon>Kickxellomycotina</taxon>
        <taxon>Kickxellomycetes</taxon>
        <taxon>Kickxellales</taxon>
        <taxon>Kickxellaceae</taxon>
        <taxon>Coemansia</taxon>
    </lineage>
</organism>
<feature type="compositionally biased region" description="Polar residues" evidence="1">
    <location>
        <begin position="354"/>
        <end position="376"/>
    </location>
</feature>
<evidence type="ECO:0000256" key="1">
    <source>
        <dbReference type="SAM" id="MobiDB-lite"/>
    </source>
</evidence>
<feature type="domain" description="SLA1 homology" evidence="2">
    <location>
        <begin position="77"/>
        <end position="139"/>
    </location>
</feature>
<reference evidence="3" key="1">
    <citation type="submission" date="2022-07" db="EMBL/GenBank/DDBJ databases">
        <title>Phylogenomic reconstructions and comparative analyses of Kickxellomycotina fungi.</title>
        <authorList>
            <person name="Reynolds N.K."/>
            <person name="Stajich J.E."/>
            <person name="Barry K."/>
            <person name="Grigoriev I.V."/>
            <person name="Crous P."/>
            <person name="Smith M.E."/>
        </authorList>
    </citation>
    <scope>NUCLEOTIDE SEQUENCE</scope>
    <source>
        <strain evidence="3">NRRL 1565</strain>
    </source>
</reference>
<dbReference type="Gene3D" id="1.10.150.50">
    <property type="entry name" value="Transcription Factor, Ets-1"/>
    <property type="match status" value="1"/>
</dbReference>
<feature type="region of interest" description="Disordered" evidence="1">
    <location>
        <begin position="309"/>
        <end position="422"/>
    </location>
</feature>
<accession>A0A9W8HS72</accession>
<comment type="caution">
    <text evidence="3">The sequence shown here is derived from an EMBL/GenBank/DDBJ whole genome shotgun (WGS) entry which is preliminary data.</text>
</comment>
<evidence type="ECO:0000259" key="2">
    <source>
        <dbReference type="Pfam" id="PF03983"/>
    </source>
</evidence>
<feature type="non-terminal residue" evidence="3">
    <location>
        <position position="1"/>
    </location>
</feature>
<dbReference type="InterPro" id="IPR007131">
    <property type="entry name" value="SHD1"/>
</dbReference>